<reference evidence="16" key="1">
    <citation type="submission" date="2017-09" db="EMBL/GenBank/DDBJ databases">
        <title>FDA dAtabase for Regulatory Grade micrObial Sequences (FDA-ARGOS): Supporting development and validation of Infectious Disease Dx tests.</title>
        <authorList>
            <person name="Minogue T."/>
            <person name="Wolcott M."/>
            <person name="Wasieloski L."/>
            <person name="Aguilar W."/>
            <person name="Moore D."/>
            <person name="Tallon L.J."/>
            <person name="Sadzewicz L."/>
            <person name="Ott S."/>
            <person name="Zhao X."/>
            <person name="Nagaraj S."/>
            <person name="Vavikolanu K."/>
            <person name="Aluvathingal J."/>
            <person name="Nadendla S."/>
            <person name="Sichtig H."/>
        </authorList>
    </citation>
    <scope>NUCLEOTIDE SEQUENCE</scope>
    <source>
        <strain evidence="16">FDAARGOS_387</strain>
    </source>
</reference>
<dbReference type="PANTHER" id="PTHR39083">
    <property type="entry name" value="CYCLIC DI-GMP-BINDING PROTEIN"/>
    <property type="match status" value="1"/>
</dbReference>
<dbReference type="STRING" id="1111728.GCA_000427805_04765"/>
<evidence type="ECO:0000256" key="2">
    <source>
        <dbReference type="ARBA" id="ARBA00004377"/>
    </source>
</evidence>
<evidence type="ECO:0000256" key="9">
    <source>
        <dbReference type="ARBA" id="ARBA00022636"/>
    </source>
</evidence>
<dbReference type="EMBL" id="PDDX01000001">
    <property type="protein sequence ID" value="PHI28027.1"/>
    <property type="molecule type" value="Genomic_DNA"/>
</dbReference>
<dbReference type="UniPathway" id="UPA00694"/>
<protein>
    <recommendedName>
        <fullName evidence="6 15">Cyclic di-GMP-binding protein</fullName>
    </recommendedName>
    <alternativeName>
        <fullName evidence="14 15">Cellulose synthase regulatory subunit</fullName>
    </alternativeName>
</protein>
<evidence type="ECO:0000313" key="17">
    <source>
        <dbReference type="EMBL" id="VFS45786.1"/>
    </source>
</evidence>
<dbReference type="GO" id="GO:0030244">
    <property type="term" value="P:cellulose biosynthetic process"/>
    <property type="evidence" value="ECO:0007669"/>
    <property type="project" value="UniProtKB-KW"/>
</dbReference>
<dbReference type="InterPro" id="IPR003920">
    <property type="entry name" value="Cell_synth_B"/>
</dbReference>
<dbReference type="OrthoDB" id="9806702at2"/>
<evidence type="ECO:0000256" key="11">
    <source>
        <dbReference type="ARBA" id="ARBA00022916"/>
    </source>
</evidence>
<evidence type="ECO:0000256" key="15">
    <source>
        <dbReference type="RuleBase" id="RU365021"/>
    </source>
</evidence>
<evidence type="ECO:0000256" key="1">
    <source>
        <dbReference type="ARBA" id="ARBA00002057"/>
    </source>
</evidence>
<evidence type="ECO:0000313" key="16">
    <source>
        <dbReference type="EMBL" id="PHI28027.1"/>
    </source>
</evidence>
<dbReference type="GO" id="GO:0005886">
    <property type="term" value="C:plasma membrane"/>
    <property type="evidence" value="ECO:0007669"/>
    <property type="project" value="UniProtKB-SubCell"/>
</dbReference>
<evidence type="ECO:0000256" key="12">
    <source>
        <dbReference type="ARBA" id="ARBA00022989"/>
    </source>
</evidence>
<evidence type="ECO:0000256" key="8">
    <source>
        <dbReference type="ARBA" id="ARBA00022519"/>
    </source>
</evidence>
<evidence type="ECO:0000256" key="10">
    <source>
        <dbReference type="ARBA" id="ARBA00022692"/>
    </source>
</evidence>
<dbReference type="Proteomes" id="UP000373449">
    <property type="component" value="Unassembled WGS sequence"/>
</dbReference>
<keyword evidence="10 15" id="KW-0812">Transmembrane</keyword>
<sequence>MKIVKSAVTHLGQKKGHWLGIIMLGLAGSVYAQTANQAVAEHPESAIVAVTSPQAELAVEPEGLTAPVRHDALSFQTLAPEGSLVLSGIQNTAQMTFNVRSDEVVTQAVLNLDYTVSPALLPLVSHIKVYMNDELMGLAAVNQDAPGQHGTLILPLDARFISDFNRLRFELVGHYKDICEDPASSSIWIDISKNSSIALSYQGLEVNNDLSRFPEPFFDRRDSRPLTLPMVFSARPNVEVQQAAGILASWFGVQAQWRGQDFPVLYNQLPDKNGIVFATNDQRPDFLKDYPKVDGPVIEMIAHPENPYIKLLLVLGRDDKDLQMAVKGIAQGEPLFRGQSVSIDEVKTLIARQPYDAPNWVRTDRMVRLAELTSYPNQLSVSGGRVPPIDLEMKLPPDLFLLRSQGITLNLKYRYTPPPFVDESRLNISLNDRFLQSFPLKPDTSNNSQILHIPLIQGLLSSDDQVTIPAFQLGGNNKMRFDFDFVSNIGASTTGVCRTMIPVKHQAVIDEDSTIDFSGYRHYLAMPALKTFAQSGFPFSRMADLSETLVVMPEHPSAGQLTLLFNVLGQTGASIGYPSLGVQITDKFDSVKGSDKDILLLGGIPAELKPDSNAQVFIDQARSRLNQPVENNLELRTIDFDSERKESNPAVSASVTSDGTLAAITGFQSPFNPQRSVIALMASGDRGYQLLDQAWRDSGKRDAIAGSVSIVRESGVNSIRVGETYYVGYLPWWDKMWYKLSSHPVMLAVVAVFSVILVALLLWRGLRRVSRRRLNSSGHE</sequence>
<comment type="function">
    <text evidence="1 15">Binds the cellulose synthase activator, bis-(3'-5') cyclic diguanylic acid (c-di-GMP).</text>
</comment>
<evidence type="ECO:0000256" key="3">
    <source>
        <dbReference type="ARBA" id="ARBA00005186"/>
    </source>
</evidence>
<keyword evidence="8 15" id="KW-0997">Cell inner membrane</keyword>
<dbReference type="AlphaFoldDB" id="A0A2C6DFP2"/>
<keyword evidence="9 15" id="KW-0973">c-di-GMP</keyword>
<evidence type="ECO:0000313" key="18">
    <source>
        <dbReference type="Proteomes" id="UP000224974"/>
    </source>
</evidence>
<proteinExistence type="inferred from homology"/>
<dbReference type="Pfam" id="PF03170">
    <property type="entry name" value="BcsB"/>
    <property type="match status" value="1"/>
</dbReference>
<evidence type="ECO:0000313" key="19">
    <source>
        <dbReference type="Proteomes" id="UP000373449"/>
    </source>
</evidence>
<name>A0A2C6DFP2_9GAMM</name>
<gene>
    <name evidence="17" type="primary">bcsB</name>
    <name evidence="16" type="ORF">CRN84_01040</name>
    <name evidence="17" type="ORF">NCTC12282_00670</name>
</gene>
<evidence type="ECO:0000256" key="5">
    <source>
        <dbReference type="ARBA" id="ARBA00011437"/>
    </source>
</evidence>
<evidence type="ECO:0000256" key="14">
    <source>
        <dbReference type="ARBA" id="ARBA00033444"/>
    </source>
</evidence>
<comment type="subcellular location">
    <subcellularLocation>
        <location evidence="2">Cell inner membrane</location>
        <topology evidence="2">Single-pass membrane protein</topology>
    </subcellularLocation>
</comment>
<dbReference type="NCBIfam" id="NF008323">
    <property type="entry name" value="PRK11114.1-1"/>
    <property type="match status" value="1"/>
</dbReference>
<comment type="pathway">
    <text evidence="3 15">Glycan metabolism; bacterial cellulose biosynthesis.</text>
</comment>
<evidence type="ECO:0000256" key="4">
    <source>
        <dbReference type="ARBA" id="ARBA00010714"/>
    </source>
</evidence>
<comment type="subunit">
    <text evidence="5 15">Tightly associated with the cellulose synthase catalytic subunit.</text>
</comment>
<keyword evidence="7 15" id="KW-1003">Cell membrane</keyword>
<feature type="transmembrane region" description="Helical" evidence="15">
    <location>
        <begin position="745"/>
        <end position="763"/>
    </location>
</feature>
<dbReference type="NCBIfam" id="NF008325">
    <property type="entry name" value="PRK11114.1-3"/>
    <property type="match status" value="1"/>
</dbReference>
<reference evidence="17 19" key="3">
    <citation type="submission" date="2019-03" db="EMBL/GenBank/DDBJ databases">
        <authorList>
            <consortium name="Pathogen Informatics"/>
        </authorList>
    </citation>
    <scope>NUCLEOTIDE SEQUENCE [LARGE SCALE GENOMIC DNA]</scope>
    <source>
        <strain evidence="17 19">NCTC12282</strain>
    </source>
</reference>
<keyword evidence="12 15" id="KW-1133">Transmembrane helix</keyword>
<keyword evidence="13 15" id="KW-0472">Membrane</keyword>
<keyword evidence="18" id="KW-1185">Reference proteome</keyword>
<keyword evidence="11 15" id="KW-0135">Cellulose biosynthesis</keyword>
<evidence type="ECO:0000256" key="6">
    <source>
        <dbReference type="ARBA" id="ARBA00021844"/>
    </source>
</evidence>
<evidence type="ECO:0000256" key="7">
    <source>
        <dbReference type="ARBA" id="ARBA00022475"/>
    </source>
</evidence>
<dbReference type="RefSeq" id="WP_071605842.1">
    <property type="nucleotide sequence ID" value="NZ_CAADJA010000002.1"/>
</dbReference>
<organism evidence="16 18">
    <name type="scientific">Budvicia aquatica</name>
    <dbReference type="NCBI Taxonomy" id="82979"/>
    <lineage>
        <taxon>Bacteria</taxon>
        <taxon>Pseudomonadati</taxon>
        <taxon>Pseudomonadota</taxon>
        <taxon>Gammaproteobacteria</taxon>
        <taxon>Enterobacterales</taxon>
        <taxon>Budviciaceae</taxon>
        <taxon>Budvicia</taxon>
    </lineage>
</organism>
<accession>A0A2C6DFP2</accession>
<evidence type="ECO:0000256" key="13">
    <source>
        <dbReference type="ARBA" id="ARBA00023136"/>
    </source>
</evidence>
<dbReference type="Gene3D" id="2.60.120.260">
    <property type="entry name" value="Galactose-binding domain-like"/>
    <property type="match status" value="2"/>
</dbReference>
<dbReference type="PANTHER" id="PTHR39083:SF1">
    <property type="entry name" value="CYCLIC DI-GMP-BINDING PROTEIN"/>
    <property type="match status" value="1"/>
</dbReference>
<dbReference type="Proteomes" id="UP000224974">
    <property type="component" value="Unassembled WGS sequence"/>
</dbReference>
<reference evidence="18" key="2">
    <citation type="submission" date="2017-09" db="EMBL/GenBank/DDBJ databases">
        <title>FDA dAtabase for Regulatory Grade micrObial Sequences (FDA-ARGOS): Supporting development and validation of Infectious Disease Dx tests.</title>
        <authorList>
            <person name="Minogue T."/>
            <person name="Wolcott M."/>
            <person name="Wasieloski L."/>
            <person name="Aguilar W."/>
            <person name="Moore D."/>
            <person name="Tallon L."/>
            <person name="Sadzewicz L."/>
            <person name="Ott S."/>
            <person name="Zhao X."/>
            <person name="Nagaraj S."/>
            <person name="Vavikolanu K."/>
            <person name="Aluvathingal J."/>
            <person name="Nadendla S."/>
            <person name="Sichtig H."/>
        </authorList>
    </citation>
    <scope>NUCLEOTIDE SEQUENCE [LARGE SCALE GENOMIC DNA]</scope>
    <source>
        <strain evidence="18">FDAARGOS_387</strain>
    </source>
</reference>
<dbReference type="InterPro" id="IPR018513">
    <property type="entry name" value="Cell_synthase_bac"/>
</dbReference>
<dbReference type="PRINTS" id="PR01440">
    <property type="entry name" value="CELLSNTHASEB"/>
</dbReference>
<comment type="similarity">
    <text evidence="4 15">Belongs to the AcsB/BcsB family.</text>
</comment>
<dbReference type="GO" id="GO:0006011">
    <property type="term" value="P:UDP-alpha-D-glucose metabolic process"/>
    <property type="evidence" value="ECO:0007669"/>
    <property type="project" value="InterPro"/>
</dbReference>
<dbReference type="EMBL" id="CAADJA010000002">
    <property type="protein sequence ID" value="VFS45786.1"/>
    <property type="molecule type" value="Genomic_DNA"/>
</dbReference>